<comment type="similarity">
    <text evidence="2 9">Belongs to the Wnt family.</text>
</comment>
<sequence length="396" mass="45197">MRQEYDMNISNYLLMVATIEQLLNYQIVAAKKKNGRKHLYRGVRWWGLSQMYDGPKLNDIINPSTSHSIYRNPNMQLLTKRQKKLVNKNPGTIRSISRAAQMSVRECKYQFKYRRWNCKTQDISHGGSIFGKIVLKGCRETAFIYSIMSSAVTFSVARSCTEGSIFTCTCDYKHKDAPRSSKWKWGGCSDNAVFGAQFSEKFTDSSEKGRDLRYMMNRHNNNAGRNHVLNGMRQECKCHGMSGSCTLKTCWMRLPQFRTVGNLLKERFDGASRIYQGNQGGMVPQGNSGRGRRGNRKFNIVPVDPNHKQPQTNDLVYFEKSPSFCAVNLSLGWFGTKGRECNATSIGIDGCDLLCCGRPHKTETFKVKERCNCTFHWCCKVTCSVCEKTKTRHTCL</sequence>
<dbReference type="GO" id="GO:0005615">
    <property type="term" value="C:extracellular space"/>
    <property type="evidence" value="ECO:0007669"/>
    <property type="project" value="TreeGrafter"/>
</dbReference>
<comment type="subcellular location">
    <subcellularLocation>
        <location evidence="1 9">Secreted</location>
        <location evidence="1 9">Extracellular space</location>
        <location evidence="1 9">Extracellular matrix</location>
    </subcellularLocation>
</comment>
<dbReference type="PROSITE" id="PS00246">
    <property type="entry name" value="WNT1"/>
    <property type="match status" value="1"/>
</dbReference>
<dbReference type="PRINTS" id="PR01349">
    <property type="entry name" value="WNTPROTEIN"/>
</dbReference>
<evidence type="ECO:0000256" key="9">
    <source>
        <dbReference type="RuleBase" id="RU003500"/>
    </source>
</evidence>
<evidence type="ECO:0000256" key="4">
    <source>
        <dbReference type="ARBA" id="ARBA00022525"/>
    </source>
</evidence>
<dbReference type="CDD" id="cd19333">
    <property type="entry name" value="Wnt_Wnt1"/>
    <property type="match status" value="1"/>
</dbReference>
<protein>
    <recommendedName>
        <fullName evidence="9">Protein Wnt</fullName>
    </recommendedName>
</protein>
<dbReference type="GO" id="GO:0030182">
    <property type="term" value="P:neuron differentiation"/>
    <property type="evidence" value="ECO:0007669"/>
    <property type="project" value="TreeGrafter"/>
</dbReference>
<dbReference type="Pfam" id="PF00110">
    <property type="entry name" value="wnt"/>
    <property type="match status" value="1"/>
</dbReference>
<keyword evidence="4" id="KW-0964">Secreted</keyword>
<dbReference type="AlphaFoldDB" id="A0A0U2VK26"/>
<evidence type="ECO:0000256" key="3">
    <source>
        <dbReference type="ARBA" id="ARBA00022473"/>
    </source>
</evidence>
<dbReference type="InterPro" id="IPR043158">
    <property type="entry name" value="Wnt_C"/>
</dbReference>
<dbReference type="PANTHER" id="PTHR12027">
    <property type="entry name" value="WNT RELATED"/>
    <property type="match status" value="1"/>
</dbReference>
<reference evidence="11" key="1">
    <citation type="submission" date="2015-07" db="EMBL/GenBank/DDBJ databases">
        <title>Expression of segment polarity genes in brachiopod larvae.</title>
        <authorList>
            <person name="Vellutini B.C."/>
            <person name="Hejnol A."/>
        </authorList>
    </citation>
    <scope>NUCLEOTIDE SEQUENCE</scope>
</reference>
<dbReference type="InterPro" id="IPR005817">
    <property type="entry name" value="Wnt"/>
</dbReference>
<proteinExistence type="evidence at transcript level"/>
<name>A0A0U2VK26_TERTR</name>
<dbReference type="GO" id="GO:0060070">
    <property type="term" value="P:canonical Wnt signaling pathway"/>
    <property type="evidence" value="ECO:0007669"/>
    <property type="project" value="TreeGrafter"/>
</dbReference>
<dbReference type="FunFam" id="3.30.2460.20:FF:000001">
    <property type="entry name" value="Wnt homolog"/>
    <property type="match status" value="1"/>
</dbReference>
<keyword evidence="7" id="KW-1015">Disulfide bond</keyword>
<evidence type="ECO:0000313" key="11">
    <source>
        <dbReference type="EMBL" id="ALS19765.1"/>
    </source>
</evidence>
<evidence type="ECO:0000256" key="1">
    <source>
        <dbReference type="ARBA" id="ARBA00004498"/>
    </source>
</evidence>
<evidence type="ECO:0000256" key="5">
    <source>
        <dbReference type="ARBA" id="ARBA00022530"/>
    </source>
</evidence>
<organism evidence="11">
    <name type="scientific">Terebratalia transversa</name>
    <name type="common">Transverse lampshell</name>
    <dbReference type="NCBI Taxonomy" id="34513"/>
    <lineage>
        <taxon>Eukaryota</taxon>
        <taxon>Metazoa</taxon>
        <taxon>Spiralia</taxon>
        <taxon>Lophotrochozoa</taxon>
        <taxon>Brachiopoda</taxon>
        <taxon>Rhynchonelliformea</taxon>
        <taxon>Rhynchonellata</taxon>
        <taxon>Terebratellidina</taxon>
        <taxon>Laqueoidea</taxon>
        <taxon>Laqueidae</taxon>
        <taxon>Terebratalia</taxon>
    </lineage>
</organism>
<keyword evidence="8" id="KW-0449">Lipoprotein</keyword>
<evidence type="ECO:0000256" key="2">
    <source>
        <dbReference type="ARBA" id="ARBA00005683"/>
    </source>
</evidence>
<evidence type="ECO:0000256" key="10">
    <source>
        <dbReference type="SAM" id="MobiDB-lite"/>
    </source>
</evidence>
<gene>
    <name evidence="11" type="primary">wnt1</name>
</gene>
<feature type="region of interest" description="Disordered" evidence="10">
    <location>
        <begin position="275"/>
        <end position="295"/>
    </location>
</feature>
<dbReference type="Gene3D" id="3.30.2460.20">
    <property type="match status" value="1"/>
</dbReference>
<evidence type="ECO:0000256" key="6">
    <source>
        <dbReference type="ARBA" id="ARBA00022687"/>
    </source>
</evidence>
<comment type="function">
    <text evidence="9">Ligand for members of the frizzled family of seven transmembrane receptors.</text>
</comment>
<evidence type="ECO:0000256" key="7">
    <source>
        <dbReference type="ARBA" id="ARBA00023157"/>
    </source>
</evidence>
<keyword evidence="3 9" id="KW-0217">Developmental protein</keyword>
<dbReference type="SMART" id="SM00097">
    <property type="entry name" value="WNT1"/>
    <property type="match status" value="1"/>
</dbReference>
<keyword evidence="6 9" id="KW-0879">Wnt signaling pathway</keyword>
<dbReference type="GO" id="GO:0005125">
    <property type="term" value="F:cytokine activity"/>
    <property type="evidence" value="ECO:0007669"/>
    <property type="project" value="TreeGrafter"/>
</dbReference>
<evidence type="ECO:0000256" key="8">
    <source>
        <dbReference type="ARBA" id="ARBA00023288"/>
    </source>
</evidence>
<accession>A0A0U2VK26</accession>
<dbReference type="InterPro" id="IPR018161">
    <property type="entry name" value="Wnt_CS"/>
</dbReference>
<dbReference type="GO" id="GO:0045165">
    <property type="term" value="P:cell fate commitment"/>
    <property type="evidence" value="ECO:0007669"/>
    <property type="project" value="TreeGrafter"/>
</dbReference>
<dbReference type="PANTHER" id="PTHR12027:SF91">
    <property type="entry name" value="PROTO-ONCOGENE WNT-1"/>
    <property type="match status" value="1"/>
</dbReference>
<dbReference type="GO" id="GO:0005109">
    <property type="term" value="F:frizzled binding"/>
    <property type="evidence" value="ECO:0007669"/>
    <property type="project" value="TreeGrafter"/>
</dbReference>
<dbReference type="EMBL" id="KT253961">
    <property type="protein sequence ID" value="ALS19765.1"/>
    <property type="molecule type" value="mRNA"/>
</dbReference>
<keyword evidence="5" id="KW-0272">Extracellular matrix</keyword>